<evidence type="ECO:0000313" key="8">
    <source>
        <dbReference type="EMBL" id="KAF3444933.1"/>
    </source>
</evidence>
<keyword evidence="3" id="KW-0964">Secreted</keyword>
<evidence type="ECO:0000313" key="9">
    <source>
        <dbReference type="Proteomes" id="UP000796880"/>
    </source>
</evidence>
<dbReference type="PANTHER" id="PTHR45650">
    <property type="entry name" value="GDSL-LIKE LIPASE/ACYLHYDROLASE-RELATED"/>
    <property type="match status" value="1"/>
</dbReference>
<dbReference type="InterPro" id="IPR036514">
    <property type="entry name" value="SGNH_hydro_sf"/>
</dbReference>
<name>A0A8K0H3F7_9ROSA</name>
<accession>A0A8K0H3F7</accession>
<evidence type="ECO:0000256" key="7">
    <source>
        <dbReference type="ARBA" id="ARBA00023098"/>
    </source>
</evidence>
<dbReference type="GO" id="GO:0005576">
    <property type="term" value="C:extracellular region"/>
    <property type="evidence" value="ECO:0007669"/>
    <property type="project" value="UniProtKB-SubCell"/>
</dbReference>
<dbReference type="GO" id="GO:0016042">
    <property type="term" value="P:lipid catabolic process"/>
    <property type="evidence" value="ECO:0007669"/>
    <property type="project" value="UniProtKB-KW"/>
</dbReference>
<gene>
    <name evidence="8" type="ORF">FNV43_RR14626</name>
</gene>
<evidence type="ECO:0000256" key="4">
    <source>
        <dbReference type="ARBA" id="ARBA00022729"/>
    </source>
</evidence>
<keyword evidence="4" id="KW-0732">Signal</keyword>
<reference evidence="8" key="1">
    <citation type="submission" date="2020-03" db="EMBL/GenBank/DDBJ databases">
        <title>A high-quality chromosome-level genome assembly of a woody plant with both climbing and erect habits, Rhamnella rubrinervis.</title>
        <authorList>
            <person name="Lu Z."/>
            <person name="Yang Y."/>
            <person name="Zhu X."/>
            <person name="Sun Y."/>
        </authorList>
    </citation>
    <scope>NUCLEOTIDE SEQUENCE</scope>
    <source>
        <strain evidence="8">BYM</strain>
        <tissue evidence="8">Leaf</tissue>
    </source>
</reference>
<evidence type="ECO:0008006" key="10">
    <source>
        <dbReference type="Google" id="ProtNLM"/>
    </source>
</evidence>
<keyword evidence="5" id="KW-0378">Hydrolase</keyword>
<comment type="similarity">
    <text evidence="2">Belongs to the 'GDSL' lipolytic enzyme family.</text>
</comment>
<dbReference type="EMBL" id="VOIH02000006">
    <property type="protein sequence ID" value="KAF3444933.1"/>
    <property type="molecule type" value="Genomic_DNA"/>
</dbReference>
<evidence type="ECO:0000256" key="1">
    <source>
        <dbReference type="ARBA" id="ARBA00004613"/>
    </source>
</evidence>
<protein>
    <recommendedName>
        <fullName evidence="10">GDSL esterase/lipase</fullName>
    </recommendedName>
</protein>
<evidence type="ECO:0000256" key="2">
    <source>
        <dbReference type="ARBA" id="ARBA00008668"/>
    </source>
</evidence>
<dbReference type="Gene3D" id="3.40.50.1110">
    <property type="entry name" value="SGNH hydrolase"/>
    <property type="match status" value="1"/>
</dbReference>
<dbReference type="InterPro" id="IPR051238">
    <property type="entry name" value="GDSL_esterase/lipase"/>
</dbReference>
<dbReference type="AlphaFoldDB" id="A0A8K0H3F7"/>
<evidence type="ECO:0000256" key="6">
    <source>
        <dbReference type="ARBA" id="ARBA00022963"/>
    </source>
</evidence>
<evidence type="ECO:0000256" key="3">
    <source>
        <dbReference type="ARBA" id="ARBA00022525"/>
    </source>
</evidence>
<dbReference type="OrthoDB" id="1193634at2759"/>
<keyword evidence="9" id="KW-1185">Reference proteome</keyword>
<comment type="caution">
    <text evidence="8">The sequence shown here is derived from an EMBL/GenBank/DDBJ whole genome shotgun (WGS) entry which is preliminary data.</text>
</comment>
<dbReference type="PANTHER" id="PTHR45650:SF14">
    <property type="entry name" value="GDSL ESTERASE_LIPASE 7-LIKE"/>
    <property type="match status" value="1"/>
</dbReference>
<dbReference type="Proteomes" id="UP000796880">
    <property type="component" value="Unassembled WGS sequence"/>
</dbReference>
<keyword evidence="6" id="KW-0442">Lipid degradation</keyword>
<organism evidence="8 9">
    <name type="scientific">Rhamnella rubrinervis</name>
    <dbReference type="NCBI Taxonomy" id="2594499"/>
    <lineage>
        <taxon>Eukaryota</taxon>
        <taxon>Viridiplantae</taxon>
        <taxon>Streptophyta</taxon>
        <taxon>Embryophyta</taxon>
        <taxon>Tracheophyta</taxon>
        <taxon>Spermatophyta</taxon>
        <taxon>Magnoliopsida</taxon>
        <taxon>eudicotyledons</taxon>
        <taxon>Gunneridae</taxon>
        <taxon>Pentapetalae</taxon>
        <taxon>rosids</taxon>
        <taxon>fabids</taxon>
        <taxon>Rosales</taxon>
        <taxon>Rhamnaceae</taxon>
        <taxon>rhamnoid group</taxon>
        <taxon>Rhamneae</taxon>
        <taxon>Rhamnella</taxon>
    </lineage>
</organism>
<sequence length="123" mass="13709">MMLLLLLNLVRYNVVWVMSAYSALAPALYVFGDSLFDSGNNNSWPTIAKADFLLYGVNFAKGVAGRFTNGRTVVDFGVFCHCHPMLQRFFRLLSVHSAACTNLIMHACINIVVNVDVNTNLYL</sequence>
<keyword evidence="7" id="KW-0443">Lipid metabolism</keyword>
<dbReference type="GO" id="GO:0016787">
    <property type="term" value="F:hydrolase activity"/>
    <property type="evidence" value="ECO:0007669"/>
    <property type="project" value="UniProtKB-KW"/>
</dbReference>
<comment type="subcellular location">
    <subcellularLocation>
        <location evidence="1">Secreted</location>
    </subcellularLocation>
</comment>
<evidence type="ECO:0000256" key="5">
    <source>
        <dbReference type="ARBA" id="ARBA00022801"/>
    </source>
</evidence>
<proteinExistence type="inferred from homology"/>